<dbReference type="GeneID" id="34607351"/>
<dbReference type="GO" id="GO:0006749">
    <property type="term" value="P:glutathione metabolic process"/>
    <property type="evidence" value="ECO:0007669"/>
    <property type="project" value="InterPro"/>
</dbReference>
<feature type="domain" description="Metallo-beta-lactamase" evidence="2">
    <location>
        <begin position="15"/>
        <end position="209"/>
    </location>
</feature>
<protein>
    <recommendedName>
        <fullName evidence="2">Metallo-beta-lactamase domain-containing protein</fullName>
    </recommendedName>
</protein>
<gene>
    <name evidence="3" type="ORF">ASPZODRAFT_105181</name>
</gene>
<dbReference type="InterPro" id="IPR051682">
    <property type="entry name" value="Mito_Persulfide_Diox"/>
</dbReference>
<sequence length="274" mass="30829">MITPTIYGIFEATTYSWQYIVADMGTMTAAIVDPVLDYNRPTRTFTNETANSMVAFIREVGLRVDKILETHVHEDHVSAASYLQQWLAYVQGSIPPIYIGGRSSQQAHNSDGPQVFPREEYRGAIWKPLMDHEVFSIGRLRVRVVPLPGHSPHHIGYQIGDNILCGDSILNPDLGTARCDLPGSDAQLLFESCQQILSLPDHVRIWPGHDYLPAGRSEPIAWTTVGDQKQKNKSLRSGITKEEFVRQQTQEDLKLAKPEAIYSHFRQSWALGAF</sequence>
<name>A0A1L9S5N8_9EURO</name>
<dbReference type="CDD" id="cd07724">
    <property type="entry name" value="POD-like_MBL-fold"/>
    <property type="match status" value="1"/>
</dbReference>
<dbReference type="EMBL" id="KV878359">
    <property type="protein sequence ID" value="OJJ42473.1"/>
    <property type="molecule type" value="Genomic_DNA"/>
</dbReference>
<dbReference type="InterPro" id="IPR044528">
    <property type="entry name" value="POD-like_MBL-fold"/>
</dbReference>
<evidence type="ECO:0000259" key="2">
    <source>
        <dbReference type="SMART" id="SM00849"/>
    </source>
</evidence>
<dbReference type="OrthoDB" id="449487at2759"/>
<keyword evidence="1" id="KW-0479">Metal-binding</keyword>
<dbReference type="RefSeq" id="XP_022576983.1">
    <property type="nucleotide sequence ID" value="XM_022720886.1"/>
</dbReference>
<dbReference type="SUPFAM" id="SSF56281">
    <property type="entry name" value="Metallo-hydrolase/oxidoreductase"/>
    <property type="match status" value="1"/>
</dbReference>
<dbReference type="PANTHER" id="PTHR43084:SF1">
    <property type="entry name" value="PERSULFIDE DIOXYGENASE ETHE1, MITOCHONDRIAL"/>
    <property type="match status" value="1"/>
</dbReference>
<proteinExistence type="predicted"/>
<keyword evidence="4" id="KW-1185">Reference proteome</keyword>
<dbReference type="GO" id="GO:0046872">
    <property type="term" value="F:metal ion binding"/>
    <property type="evidence" value="ECO:0007669"/>
    <property type="project" value="UniProtKB-KW"/>
</dbReference>
<dbReference type="SMART" id="SM00849">
    <property type="entry name" value="Lactamase_B"/>
    <property type="match status" value="1"/>
</dbReference>
<dbReference type="Pfam" id="PF00753">
    <property type="entry name" value="Lactamase_B"/>
    <property type="match status" value="1"/>
</dbReference>
<dbReference type="InterPro" id="IPR001279">
    <property type="entry name" value="Metallo-B-lactamas"/>
</dbReference>
<dbReference type="Proteomes" id="UP000184188">
    <property type="component" value="Unassembled WGS sequence"/>
</dbReference>
<dbReference type="STRING" id="1073090.A0A1L9S5N8"/>
<dbReference type="GO" id="GO:0070813">
    <property type="term" value="P:hydrogen sulfide metabolic process"/>
    <property type="evidence" value="ECO:0007669"/>
    <property type="project" value="TreeGrafter"/>
</dbReference>
<dbReference type="Gene3D" id="3.60.15.10">
    <property type="entry name" value="Ribonuclease Z/Hydroxyacylglutathione hydrolase-like"/>
    <property type="match status" value="1"/>
</dbReference>
<dbReference type="VEuPathDB" id="FungiDB:ASPZODRAFT_105181"/>
<reference evidence="4" key="1">
    <citation type="journal article" date="2017" name="Genome Biol.">
        <title>Comparative genomics reveals high biological diversity and specific adaptations in the industrially and medically important fungal genus Aspergillus.</title>
        <authorList>
            <person name="de Vries R.P."/>
            <person name="Riley R."/>
            <person name="Wiebenga A."/>
            <person name="Aguilar-Osorio G."/>
            <person name="Amillis S."/>
            <person name="Uchima C.A."/>
            <person name="Anderluh G."/>
            <person name="Asadollahi M."/>
            <person name="Askin M."/>
            <person name="Barry K."/>
            <person name="Battaglia E."/>
            <person name="Bayram O."/>
            <person name="Benocci T."/>
            <person name="Braus-Stromeyer S.A."/>
            <person name="Caldana C."/>
            <person name="Canovas D."/>
            <person name="Cerqueira G.C."/>
            <person name="Chen F."/>
            <person name="Chen W."/>
            <person name="Choi C."/>
            <person name="Clum A."/>
            <person name="Dos Santos R.A."/>
            <person name="Damasio A.R."/>
            <person name="Diallinas G."/>
            <person name="Emri T."/>
            <person name="Fekete E."/>
            <person name="Flipphi M."/>
            <person name="Freyberg S."/>
            <person name="Gallo A."/>
            <person name="Gournas C."/>
            <person name="Habgood R."/>
            <person name="Hainaut M."/>
            <person name="Harispe M.L."/>
            <person name="Henrissat B."/>
            <person name="Hilden K.S."/>
            <person name="Hope R."/>
            <person name="Hossain A."/>
            <person name="Karabika E."/>
            <person name="Karaffa L."/>
            <person name="Karanyi Z."/>
            <person name="Krasevec N."/>
            <person name="Kuo A."/>
            <person name="Kusch H."/>
            <person name="LaButti K."/>
            <person name="Lagendijk E.L."/>
            <person name="Lapidus A."/>
            <person name="Levasseur A."/>
            <person name="Lindquist E."/>
            <person name="Lipzen A."/>
            <person name="Logrieco A.F."/>
            <person name="MacCabe A."/>
            <person name="Maekelae M.R."/>
            <person name="Malavazi I."/>
            <person name="Melin P."/>
            <person name="Meyer V."/>
            <person name="Mielnichuk N."/>
            <person name="Miskei M."/>
            <person name="Molnar A.P."/>
            <person name="Mule G."/>
            <person name="Ngan C.Y."/>
            <person name="Orejas M."/>
            <person name="Orosz E."/>
            <person name="Ouedraogo J.P."/>
            <person name="Overkamp K.M."/>
            <person name="Park H.-S."/>
            <person name="Perrone G."/>
            <person name="Piumi F."/>
            <person name="Punt P.J."/>
            <person name="Ram A.F."/>
            <person name="Ramon A."/>
            <person name="Rauscher S."/>
            <person name="Record E."/>
            <person name="Riano-Pachon D.M."/>
            <person name="Robert V."/>
            <person name="Roehrig J."/>
            <person name="Ruller R."/>
            <person name="Salamov A."/>
            <person name="Salih N.S."/>
            <person name="Samson R.A."/>
            <person name="Sandor E."/>
            <person name="Sanguinetti M."/>
            <person name="Schuetze T."/>
            <person name="Sepcic K."/>
            <person name="Shelest E."/>
            <person name="Sherlock G."/>
            <person name="Sophianopoulou V."/>
            <person name="Squina F.M."/>
            <person name="Sun H."/>
            <person name="Susca A."/>
            <person name="Todd R.B."/>
            <person name="Tsang A."/>
            <person name="Unkles S.E."/>
            <person name="van de Wiele N."/>
            <person name="van Rossen-Uffink D."/>
            <person name="Oliveira J.V."/>
            <person name="Vesth T.C."/>
            <person name="Visser J."/>
            <person name="Yu J.-H."/>
            <person name="Zhou M."/>
            <person name="Andersen M.R."/>
            <person name="Archer D.B."/>
            <person name="Baker S.E."/>
            <person name="Benoit I."/>
            <person name="Brakhage A.A."/>
            <person name="Braus G.H."/>
            <person name="Fischer R."/>
            <person name="Frisvad J.C."/>
            <person name="Goldman G.H."/>
            <person name="Houbraken J."/>
            <person name="Oakley B."/>
            <person name="Pocsi I."/>
            <person name="Scazzocchio C."/>
            <person name="Seiboth B."/>
            <person name="vanKuyk P.A."/>
            <person name="Wortman J."/>
            <person name="Dyer P.S."/>
            <person name="Grigoriev I.V."/>
        </authorList>
    </citation>
    <scope>NUCLEOTIDE SEQUENCE [LARGE SCALE GENOMIC DNA]</scope>
    <source>
        <strain evidence="4">CBS 506.65</strain>
    </source>
</reference>
<dbReference type="GO" id="GO:0050313">
    <property type="term" value="F:sulfur dioxygenase activity"/>
    <property type="evidence" value="ECO:0007669"/>
    <property type="project" value="InterPro"/>
</dbReference>
<dbReference type="InterPro" id="IPR036866">
    <property type="entry name" value="RibonucZ/Hydroxyglut_hydro"/>
</dbReference>
<evidence type="ECO:0000313" key="4">
    <source>
        <dbReference type="Proteomes" id="UP000184188"/>
    </source>
</evidence>
<organism evidence="3 4">
    <name type="scientific">Penicilliopsis zonata CBS 506.65</name>
    <dbReference type="NCBI Taxonomy" id="1073090"/>
    <lineage>
        <taxon>Eukaryota</taxon>
        <taxon>Fungi</taxon>
        <taxon>Dikarya</taxon>
        <taxon>Ascomycota</taxon>
        <taxon>Pezizomycotina</taxon>
        <taxon>Eurotiomycetes</taxon>
        <taxon>Eurotiomycetidae</taxon>
        <taxon>Eurotiales</taxon>
        <taxon>Aspergillaceae</taxon>
        <taxon>Penicilliopsis</taxon>
    </lineage>
</organism>
<accession>A0A1L9S5N8</accession>
<evidence type="ECO:0000256" key="1">
    <source>
        <dbReference type="ARBA" id="ARBA00022723"/>
    </source>
</evidence>
<evidence type="ECO:0000313" key="3">
    <source>
        <dbReference type="EMBL" id="OJJ42473.1"/>
    </source>
</evidence>
<dbReference type="PANTHER" id="PTHR43084">
    <property type="entry name" value="PERSULFIDE DIOXYGENASE ETHE1"/>
    <property type="match status" value="1"/>
</dbReference>
<dbReference type="AlphaFoldDB" id="A0A1L9S5N8"/>